<keyword evidence="2 6" id="KW-0812">Transmembrane</keyword>
<protein>
    <recommendedName>
        <fullName evidence="6">Transport permease protein</fullName>
    </recommendedName>
</protein>
<dbReference type="PANTHER" id="PTHR43229">
    <property type="entry name" value="NODULATION PROTEIN J"/>
    <property type="match status" value="1"/>
</dbReference>
<keyword evidence="5" id="KW-0046">Antibiotic resistance</keyword>
<dbReference type="RefSeq" id="WP_167476271.1">
    <property type="nucleotide sequence ID" value="NZ_CP046172.1"/>
</dbReference>
<dbReference type="AlphaFoldDB" id="A0A6G9YL68"/>
<evidence type="ECO:0000259" key="7">
    <source>
        <dbReference type="PROSITE" id="PS51012"/>
    </source>
</evidence>
<dbReference type="PIRSF" id="PIRSF006648">
    <property type="entry name" value="DrrB"/>
    <property type="match status" value="1"/>
</dbReference>
<feature type="transmembrane region" description="Helical" evidence="6">
    <location>
        <begin position="37"/>
        <end position="64"/>
    </location>
</feature>
<evidence type="ECO:0000256" key="4">
    <source>
        <dbReference type="ARBA" id="ARBA00023136"/>
    </source>
</evidence>
<dbReference type="GO" id="GO:0046677">
    <property type="term" value="P:response to antibiotic"/>
    <property type="evidence" value="ECO:0007669"/>
    <property type="project" value="UniProtKB-KW"/>
</dbReference>
<dbReference type="GO" id="GO:0043190">
    <property type="term" value="C:ATP-binding cassette (ABC) transporter complex"/>
    <property type="evidence" value="ECO:0007669"/>
    <property type="project" value="InterPro"/>
</dbReference>
<dbReference type="InterPro" id="IPR013525">
    <property type="entry name" value="ABC2_TM"/>
</dbReference>
<dbReference type="PROSITE" id="PS51012">
    <property type="entry name" value="ABC_TM2"/>
    <property type="match status" value="1"/>
</dbReference>
<feature type="transmembrane region" description="Helical" evidence="6">
    <location>
        <begin position="70"/>
        <end position="92"/>
    </location>
</feature>
<feature type="transmembrane region" description="Helical" evidence="6">
    <location>
        <begin position="183"/>
        <end position="201"/>
    </location>
</feature>
<keyword evidence="6" id="KW-1003">Cell membrane</keyword>
<dbReference type="InterPro" id="IPR000412">
    <property type="entry name" value="ABC_2_transport"/>
</dbReference>
<dbReference type="GO" id="GO:0140359">
    <property type="term" value="F:ABC-type transporter activity"/>
    <property type="evidence" value="ECO:0007669"/>
    <property type="project" value="InterPro"/>
</dbReference>
<keyword evidence="4 6" id="KW-0472">Membrane</keyword>
<dbReference type="Proteomes" id="UP000503540">
    <property type="component" value="Chromosome"/>
</dbReference>
<dbReference type="InterPro" id="IPR051784">
    <property type="entry name" value="Nod_factor_ABC_transporter"/>
</dbReference>
<evidence type="ECO:0000256" key="1">
    <source>
        <dbReference type="ARBA" id="ARBA00004141"/>
    </source>
</evidence>
<feature type="transmembrane region" description="Helical" evidence="6">
    <location>
        <begin position="113"/>
        <end position="139"/>
    </location>
</feature>
<evidence type="ECO:0000313" key="8">
    <source>
        <dbReference type="EMBL" id="QIS13776.1"/>
    </source>
</evidence>
<organism evidence="8 9">
    <name type="scientific">Nocardia arthritidis</name>
    <dbReference type="NCBI Taxonomy" id="228602"/>
    <lineage>
        <taxon>Bacteria</taxon>
        <taxon>Bacillati</taxon>
        <taxon>Actinomycetota</taxon>
        <taxon>Actinomycetes</taxon>
        <taxon>Mycobacteriales</taxon>
        <taxon>Nocardiaceae</taxon>
        <taxon>Nocardia</taxon>
    </lineage>
</organism>
<keyword evidence="6" id="KW-0813">Transport</keyword>
<keyword evidence="3 6" id="KW-1133">Transmembrane helix</keyword>
<sequence length="270" mass="28475">MTAASLDHPVARRANPVAATGAIARRVLLMTVRNPPVIVMAVLQSVVFLLIFRYVFGGAIAAGGLRYVDFMVPGILTVGMVFSVMGVGAAMAEDLQRGVIDRFRSLPMPRIAVLLGRALGAHALTTFVLLVTAAIAFAVGFRTHQGVTSTVAMLGLCLLTAVAFTWVFIAIGLATGDVQSAQGLAFLVLPLSFVSSAYVPVDTMPGWLRVFAEHQPLTVIIEANRYLTQGAAGLHGFGHAGGYYVVAALAWCLGILGIAIIAALALFRRR</sequence>
<dbReference type="EMBL" id="CP046172">
    <property type="protein sequence ID" value="QIS13776.1"/>
    <property type="molecule type" value="Genomic_DNA"/>
</dbReference>
<dbReference type="InterPro" id="IPR047817">
    <property type="entry name" value="ABC2_TM_bact-type"/>
</dbReference>
<feature type="transmembrane region" description="Helical" evidence="6">
    <location>
        <begin position="151"/>
        <end position="171"/>
    </location>
</feature>
<reference evidence="8 9" key="1">
    <citation type="journal article" date="2019" name="ACS Chem. Biol.">
        <title>Identification and Mobilization of a Cryptic Antibiotic Biosynthesis Gene Locus from a Human-Pathogenic Nocardia Isolate.</title>
        <authorList>
            <person name="Herisse M."/>
            <person name="Ishida K."/>
            <person name="Porter J.L."/>
            <person name="Howden B."/>
            <person name="Hertweck C."/>
            <person name="Stinear T.P."/>
            <person name="Pidot S.J."/>
        </authorList>
    </citation>
    <scope>NUCLEOTIDE SEQUENCE [LARGE SCALE GENOMIC DNA]</scope>
    <source>
        <strain evidence="8 9">AUSMDU00012717</strain>
    </source>
</reference>
<comment type="subcellular location">
    <subcellularLocation>
        <location evidence="6">Cell membrane</location>
        <topology evidence="6">Multi-pass membrane protein</topology>
    </subcellularLocation>
    <subcellularLocation>
        <location evidence="1">Membrane</location>
        <topology evidence="1">Multi-pass membrane protein</topology>
    </subcellularLocation>
</comment>
<comment type="similarity">
    <text evidence="6">Belongs to the ABC-2 integral membrane protein family.</text>
</comment>
<evidence type="ECO:0000256" key="5">
    <source>
        <dbReference type="ARBA" id="ARBA00023251"/>
    </source>
</evidence>
<accession>A0A6G9YL68</accession>
<feature type="transmembrane region" description="Helical" evidence="6">
    <location>
        <begin position="243"/>
        <end position="267"/>
    </location>
</feature>
<dbReference type="KEGG" id="nah:F5544_29655"/>
<gene>
    <name evidence="8" type="ORF">F5544_29655</name>
</gene>
<evidence type="ECO:0000256" key="3">
    <source>
        <dbReference type="ARBA" id="ARBA00022989"/>
    </source>
</evidence>
<feature type="domain" description="ABC transmembrane type-2" evidence="7">
    <location>
        <begin position="36"/>
        <end position="270"/>
    </location>
</feature>
<name>A0A6G9YL68_9NOCA</name>
<dbReference type="PANTHER" id="PTHR43229:SF2">
    <property type="entry name" value="NODULATION PROTEIN J"/>
    <property type="match status" value="1"/>
</dbReference>
<proteinExistence type="inferred from homology"/>
<evidence type="ECO:0000256" key="2">
    <source>
        <dbReference type="ARBA" id="ARBA00022692"/>
    </source>
</evidence>
<evidence type="ECO:0000256" key="6">
    <source>
        <dbReference type="RuleBase" id="RU361157"/>
    </source>
</evidence>
<evidence type="ECO:0000313" key="9">
    <source>
        <dbReference type="Proteomes" id="UP000503540"/>
    </source>
</evidence>
<dbReference type="Pfam" id="PF01061">
    <property type="entry name" value="ABC2_membrane"/>
    <property type="match status" value="1"/>
</dbReference>
<keyword evidence="9" id="KW-1185">Reference proteome</keyword>